<keyword evidence="2" id="KW-0479">Metal-binding</keyword>
<dbReference type="PROSITE" id="PS01053">
    <property type="entry name" value="ARGINASE_1"/>
    <property type="match status" value="1"/>
</dbReference>
<dbReference type="PROSITE" id="PS51409">
    <property type="entry name" value="ARGINASE_2"/>
    <property type="match status" value="1"/>
</dbReference>
<dbReference type="Gene3D" id="3.40.800.10">
    <property type="entry name" value="Ureohydrolase domain"/>
    <property type="match status" value="1"/>
</dbReference>
<evidence type="ECO:0000256" key="1">
    <source>
        <dbReference type="ARBA" id="ARBA00009227"/>
    </source>
</evidence>
<dbReference type="InterPro" id="IPR006035">
    <property type="entry name" value="Ureohydrolase"/>
</dbReference>
<dbReference type="CDD" id="cd11593">
    <property type="entry name" value="Agmatinase-like_2"/>
    <property type="match status" value="1"/>
</dbReference>
<dbReference type="NCBIfam" id="TIGR01230">
    <property type="entry name" value="agmatinase"/>
    <property type="match status" value="1"/>
</dbReference>
<evidence type="ECO:0000256" key="3">
    <source>
        <dbReference type="ARBA" id="ARBA00022801"/>
    </source>
</evidence>
<protein>
    <submittedName>
        <fullName evidence="5">Agmatinase</fullName>
    </submittedName>
</protein>
<evidence type="ECO:0000256" key="4">
    <source>
        <dbReference type="RuleBase" id="RU003684"/>
    </source>
</evidence>
<dbReference type="PIRSF" id="PIRSF036979">
    <property type="entry name" value="Arginase"/>
    <property type="match status" value="1"/>
</dbReference>
<dbReference type="RefSeq" id="WP_236888800.1">
    <property type="nucleotide sequence ID" value="NZ_AP024488.1"/>
</dbReference>
<dbReference type="PANTHER" id="PTHR11358">
    <property type="entry name" value="ARGINASE/AGMATINASE"/>
    <property type="match status" value="1"/>
</dbReference>
<dbReference type="Pfam" id="PF00491">
    <property type="entry name" value="Arginase"/>
    <property type="match status" value="1"/>
</dbReference>
<keyword evidence="3 4" id="KW-0378">Hydrolase</keyword>
<proteinExistence type="inferred from homology"/>
<dbReference type="Proteomes" id="UP001320148">
    <property type="component" value="Chromosome"/>
</dbReference>
<reference evidence="5 6" key="1">
    <citation type="submission" date="2021-02" db="EMBL/GenBank/DDBJ databases">
        <title>Complete genome of Desulfoluna sp. strain ASN36.</title>
        <authorList>
            <person name="Takahashi A."/>
            <person name="Kojima H."/>
            <person name="Fukui M."/>
        </authorList>
    </citation>
    <scope>NUCLEOTIDE SEQUENCE [LARGE SCALE GENOMIC DNA]</scope>
    <source>
        <strain evidence="5 6">ASN36</strain>
    </source>
</reference>
<dbReference type="InterPro" id="IPR005925">
    <property type="entry name" value="Agmatinase-rel"/>
</dbReference>
<dbReference type="EMBL" id="AP024488">
    <property type="protein sequence ID" value="BCS97370.1"/>
    <property type="molecule type" value="Genomic_DNA"/>
</dbReference>
<dbReference type="InterPro" id="IPR020855">
    <property type="entry name" value="Ureohydrolase_Mn_BS"/>
</dbReference>
<gene>
    <name evidence="5" type="ORF">DSLASN_30020</name>
</gene>
<evidence type="ECO:0000313" key="6">
    <source>
        <dbReference type="Proteomes" id="UP001320148"/>
    </source>
</evidence>
<evidence type="ECO:0000256" key="2">
    <source>
        <dbReference type="ARBA" id="ARBA00022723"/>
    </source>
</evidence>
<name>A0ABM7PJD4_9BACT</name>
<organism evidence="5 6">
    <name type="scientific">Desulfoluna limicola</name>
    <dbReference type="NCBI Taxonomy" id="2810562"/>
    <lineage>
        <taxon>Bacteria</taxon>
        <taxon>Pseudomonadati</taxon>
        <taxon>Thermodesulfobacteriota</taxon>
        <taxon>Desulfobacteria</taxon>
        <taxon>Desulfobacterales</taxon>
        <taxon>Desulfolunaceae</taxon>
        <taxon>Desulfoluna</taxon>
    </lineage>
</organism>
<keyword evidence="6" id="KW-1185">Reference proteome</keyword>
<sequence>MQSTYPRFLEEELDEIAPEEALFHVIPVPLEQTVSYGGGTGEGPSAILRSSSQLEVFDGVSNPSEHGIWTAPPVETYGALEEVVGRIEEATARSISLGKMPVLLGGEHTVTVGALAACKAAFGEIGIVQIDAHADLRDTYEGSPYSHACVMKRACDMGHTVFQAGIRSLSLPEVAFRKTHPVHHLDARDIAMDGIPETVLPDGFPERIWLTIDVDGLDPSIMPATGTPEPGGLTWYQCQEIIRKAVKGRHVVGFDVVELAPVKGLHFPDFAAARLVYDTMGVITRDAVCS</sequence>
<dbReference type="PANTHER" id="PTHR11358:SF26">
    <property type="entry name" value="GUANIDINO ACID HYDROLASE, MITOCHONDRIAL"/>
    <property type="match status" value="1"/>
</dbReference>
<dbReference type="SUPFAM" id="SSF52768">
    <property type="entry name" value="Arginase/deacetylase"/>
    <property type="match status" value="1"/>
</dbReference>
<evidence type="ECO:0000313" key="5">
    <source>
        <dbReference type="EMBL" id="BCS97370.1"/>
    </source>
</evidence>
<accession>A0ABM7PJD4</accession>
<dbReference type="InterPro" id="IPR023696">
    <property type="entry name" value="Ureohydrolase_dom_sf"/>
</dbReference>
<comment type="similarity">
    <text evidence="1">Belongs to the arginase family. Agmatinase subfamily.</text>
</comment>